<keyword evidence="4" id="KW-1185">Reference proteome</keyword>
<dbReference type="STRING" id="282683.SAMN04488105_108255"/>
<feature type="domain" description="Transcriptional repressor PaaX-like C-terminal" evidence="2">
    <location>
        <begin position="171"/>
        <end position="259"/>
    </location>
</feature>
<dbReference type="InterPro" id="IPR012906">
    <property type="entry name" value="PaaX-like_N"/>
</dbReference>
<accession>A0A1G7GAT1</accession>
<dbReference type="PANTHER" id="PTHR30319:SF1">
    <property type="entry name" value="TRANSCRIPTIONAL REPRESSOR PAAX"/>
    <property type="match status" value="1"/>
</dbReference>
<organism evidence="3 4">
    <name type="scientific">Salipiger thiooxidans</name>
    <dbReference type="NCBI Taxonomy" id="282683"/>
    <lineage>
        <taxon>Bacteria</taxon>
        <taxon>Pseudomonadati</taxon>
        <taxon>Pseudomonadota</taxon>
        <taxon>Alphaproteobacteria</taxon>
        <taxon>Rhodobacterales</taxon>
        <taxon>Roseobacteraceae</taxon>
        <taxon>Salipiger</taxon>
    </lineage>
</organism>
<reference evidence="4" key="1">
    <citation type="submission" date="2016-10" db="EMBL/GenBank/DDBJ databases">
        <authorList>
            <person name="Varghese N."/>
            <person name="Submissions S."/>
        </authorList>
    </citation>
    <scope>NUCLEOTIDE SEQUENCE [LARGE SCALE GENOMIC DNA]</scope>
    <source>
        <strain evidence="4">DSM 10146</strain>
    </source>
</reference>
<dbReference type="Gene3D" id="1.10.10.10">
    <property type="entry name" value="Winged helix-like DNA-binding domain superfamily/Winged helix DNA-binding domain"/>
    <property type="match status" value="1"/>
</dbReference>
<dbReference type="InterPro" id="IPR036388">
    <property type="entry name" value="WH-like_DNA-bd_sf"/>
</dbReference>
<dbReference type="PIRSF" id="PIRSF020623">
    <property type="entry name" value="PaaX"/>
    <property type="match status" value="1"/>
</dbReference>
<dbReference type="Gene3D" id="1.20.58.1460">
    <property type="match status" value="1"/>
</dbReference>
<dbReference type="Pfam" id="PF08223">
    <property type="entry name" value="PaaX_C"/>
    <property type="match status" value="1"/>
</dbReference>
<gene>
    <name evidence="3" type="ORF">SAMN04488105_108255</name>
</gene>
<protein>
    <submittedName>
        <fullName evidence="3">Transcriptional regulator, PaaX family</fullName>
    </submittedName>
</protein>
<dbReference type="Proteomes" id="UP000198994">
    <property type="component" value="Unassembled WGS sequence"/>
</dbReference>
<evidence type="ECO:0000313" key="4">
    <source>
        <dbReference type="Proteomes" id="UP000198994"/>
    </source>
</evidence>
<evidence type="ECO:0000259" key="1">
    <source>
        <dbReference type="Pfam" id="PF07848"/>
    </source>
</evidence>
<evidence type="ECO:0000259" key="2">
    <source>
        <dbReference type="Pfam" id="PF08223"/>
    </source>
</evidence>
<sequence length="290" mass="31732">MNEAAGQFSTGVEAALAEAPRAPAFIVTLYGDVVEPRGGMLWMGSLIECCAVHGLNESLVRTAVSRLVGAGRLEGVRIGRKSYYRLSDAARGEFREAARLLFSPPAAPEDWLLCLSETLRETEPPAPWARLSPNVAMAPNNDDVAPLDGVLMRAKHLEGHGDLHALAHETWRLDEVALAYERFLERHSGLLDRLEGDAPLSPSVALALRLRLVHDYRHAALSDPRLPRAACPQDWPAERARQLFVSAYVGLSAPAEAFVGTQFLSPDGALAARNEETERRLFQLKREAAT</sequence>
<dbReference type="OrthoDB" id="2270427at2"/>
<proteinExistence type="predicted"/>
<dbReference type="InterPro" id="IPR013225">
    <property type="entry name" value="PaaX_C"/>
</dbReference>
<evidence type="ECO:0000313" key="3">
    <source>
        <dbReference type="EMBL" id="SDE85264.1"/>
    </source>
</evidence>
<dbReference type="AlphaFoldDB" id="A0A1G7GAT1"/>
<dbReference type="Pfam" id="PF07848">
    <property type="entry name" value="PaaX"/>
    <property type="match status" value="1"/>
</dbReference>
<name>A0A1G7GAT1_9RHOB</name>
<dbReference type="PANTHER" id="PTHR30319">
    <property type="entry name" value="PHENYLACETIC ACID REGULATOR-RELATED TRANSCRIPTIONAL REPRESSOR"/>
    <property type="match status" value="1"/>
</dbReference>
<feature type="domain" description="Transcriptional repressor PaaX-like N-terminal" evidence="1">
    <location>
        <begin position="22"/>
        <end position="89"/>
    </location>
</feature>
<dbReference type="EMBL" id="FNAV01000008">
    <property type="protein sequence ID" value="SDE85264.1"/>
    <property type="molecule type" value="Genomic_DNA"/>
</dbReference>
<dbReference type="GO" id="GO:0006351">
    <property type="term" value="P:DNA-templated transcription"/>
    <property type="evidence" value="ECO:0007669"/>
    <property type="project" value="InterPro"/>
</dbReference>
<dbReference type="InterPro" id="IPR011965">
    <property type="entry name" value="PaaX_trns_reg"/>
</dbReference>